<protein>
    <submittedName>
        <fullName evidence="1">Uncharacterized protein</fullName>
    </submittedName>
</protein>
<keyword evidence="2" id="KW-1185">Reference proteome</keyword>
<dbReference type="Proteomes" id="UP000541444">
    <property type="component" value="Unassembled WGS sequence"/>
</dbReference>
<evidence type="ECO:0000313" key="1">
    <source>
        <dbReference type="EMBL" id="KAF6147246.1"/>
    </source>
</evidence>
<name>A0A7J7LX61_9MAGN</name>
<accession>A0A7J7LX61</accession>
<dbReference type="OrthoDB" id="6431331at2759"/>
<sequence length="69" mass="7652">MVLKIVLIDASFDTEGIGKLSTLPRVVAYVGVSLLKSIPLRLYADFLTFNNISFTTSIDWTNERISSLS</sequence>
<organism evidence="1 2">
    <name type="scientific">Kingdonia uniflora</name>
    <dbReference type="NCBI Taxonomy" id="39325"/>
    <lineage>
        <taxon>Eukaryota</taxon>
        <taxon>Viridiplantae</taxon>
        <taxon>Streptophyta</taxon>
        <taxon>Embryophyta</taxon>
        <taxon>Tracheophyta</taxon>
        <taxon>Spermatophyta</taxon>
        <taxon>Magnoliopsida</taxon>
        <taxon>Ranunculales</taxon>
        <taxon>Circaeasteraceae</taxon>
        <taxon>Kingdonia</taxon>
    </lineage>
</organism>
<gene>
    <name evidence="1" type="ORF">GIB67_039376</name>
</gene>
<dbReference type="AlphaFoldDB" id="A0A7J7LX61"/>
<reference evidence="1 2" key="1">
    <citation type="journal article" date="2020" name="IScience">
        <title>Genome Sequencing of the Endangered Kingdonia uniflora (Circaeasteraceae, Ranunculales) Reveals Potential Mechanisms of Evolutionary Specialization.</title>
        <authorList>
            <person name="Sun Y."/>
            <person name="Deng T."/>
            <person name="Zhang A."/>
            <person name="Moore M.J."/>
            <person name="Landis J.B."/>
            <person name="Lin N."/>
            <person name="Zhang H."/>
            <person name="Zhang X."/>
            <person name="Huang J."/>
            <person name="Zhang X."/>
            <person name="Sun H."/>
            <person name="Wang H."/>
        </authorList>
    </citation>
    <scope>NUCLEOTIDE SEQUENCE [LARGE SCALE GENOMIC DNA]</scope>
    <source>
        <strain evidence="1">TB1705</strain>
        <tissue evidence="1">Leaf</tissue>
    </source>
</reference>
<evidence type="ECO:0000313" key="2">
    <source>
        <dbReference type="Proteomes" id="UP000541444"/>
    </source>
</evidence>
<dbReference type="EMBL" id="JACGCM010001933">
    <property type="protein sequence ID" value="KAF6147246.1"/>
    <property type="molecule type" value="Genomic_DNA"/>
</dbReference>
<proteinExistence type="predicted"/>
<comment type="caution">
    <text evidence="1">The sequence shown here is derived from an EMBL/GenBank/DDBJ whole genome shotgun (WGS) entry which is preliminary data.</text>
</comment>